<sequence>MIKLEGVKHLILDIEDLEISDNSVILGPNGSGKSILLKIITHEIYPQNIKKREVFGKKITLKEARKIFGIVNADLEYFYKNEHISVFDAIISSFKEALVVYNFFKFSEEEKEKTYQICKKFDLNPNQDITTLSLGEIKKVLIARAVIHNPKILCLDEPTNGLDIKAKKDFWDFIETLNKKIILITHDFYVINNLFSKIIMLNNGKIFKTGNKKILTKENLSKLFNINKNLIKGI</sequence>
<dbReference type="RefSeq" id="WP_096260076.1">
    <property type="nucleotide sequence ID" value="NZ_BDME01000006.1"/>
</dbReference>
<reference evidence="6 7" key="1">
    <citation type="journal article" date="2017" name="Syst. Appl. Microbiol.">
        <title>Lebetimonas natsushimae sp. nov., a novel strictly anaerobic, moderately thermophilic chemoautotroph isolated from a deep-sea hydrothermal vent polychaete nest in the Mid-Okinawa Trough.</title>
        <authorList>
            <person name="Nagata R."/>
            <person name="Takaki Y."/>
            <person name="Tame A."/>
            <person name="Nunoura T."/>
            <person name="Muto H."/>
            <person name="Mino S."/>
            <person name="Sawayama S."/>
            <person name="Takai K."/>
            <person name="Nakagawa S."/>
        </authorList>
    </citation>
    <scope>NUCLEOTIDE SEQUENCE [LARGE SCALE GENOMIC DNA]</scope>
    <source>
        <strain evidence="6 7">HS1857</strain>
    </source>
</reference>
<dbReference type="SUPFAM" id="SSF52540">
    <property type="entry name" value="P-loop containing nucleoside triphosphate hydrolases"/>
    <property type="match status" value="1"/>
</dbReference>
<evidence type="ECO:0000256" key="4">
    <source>
        <dbReference type="ARBA" id="ARBA00022840"/>
    </source>
</evidence>
<protein>
    <submittedName>
        <fullName evidence="6">Iron complex transport system ATP-binding protein</fullName>
        <ecNumber evidence="6">3.6.3.34</ecNumber>
    </submittedName>
</protein>
<accession>A0A292YHT9</accession>
<comment type="caution">
    <text evidence="6">The sequence shown here is derived from an EMBL/GenBank/DDBJ whole genome shotgun (WGS) entry which is preliminary data.</text>
</comment>
<dbReference type="InterPro" id="IPR050153">
    <property type="entry name" value="Metal_Ion_Import_ABC"/>
</dbReference>
<evidence type="ECO:0000256" key="1">
    <source>
        <dbReference type="ARBA" id="ARBA00005417"/>
    </source>
</evidence>
<dbReference type="Proteomes" id="UP000217944">
    <property type="component" value="Unassembled WGS sequence"/>
</dbReference>
<dbReference type="GO" id="GO:0005524">
    <property type="term" value="F:ATP binding"/>
    <property type="evidence" value="ECO:0007669"/>
    <property type="project" value="UniProtKB-KW"/>
</dbReference>
<dbReference type="EMBL" id="BDME01000006">
    <property type="protein sequence ID" value="GAX88250.1"/>
    <property type="molecule type" value="Genomic_DNA"/>
</dbReference>
<evidence type="ECO:0000256" key="2">
    <source>
        <dbReference type="ARBA" id="ARBA00022448"/>
    </source>
</evidence>
<gene>
    <name evidence="6" type="ORF">LNAT_P1545</name>
</gene>
<dbReference type="EC" id="3.6.3.34" evidence="6"/>
<dbReference type="InterPro" id="IPR003593">
    <property type="entry name" value="AAA+_ATPase"/>
</dbReference>
<dbReference type="OrthoDB" id="5515229at2"/>
<dbReference type="AlphaFoldDB" id="A0A292YHT9"/>
<proteinExistence type="inferred from homology"/>
<dbReference type="Gene3D" id="3.40.50.300">
    <property type="entry name" value="P-loop containing nucleotide triphosphate hydrolases"/>
    <property type="match status" value="1"/>
</dbReference>
<organism evidence="6 7">
    <name type="scientific">Lebetimonas natsushimae</name>
    <dbReference type="NCBI Taxonomy" id="1936991"/>
    <lineage>
        <taxon>Bacteria</taxon>
        <taxon>Pseudomonadati</taxon>
        <taxon>Campylobacterota</taxon>
        <taxon>Epsilonproteobacteria</taxon>
        <taxon>Nautiliales</taxon>
        <taxon>Nautiliaceae</taxon>
        <taxon>Lebetimonas</taxon>
    </lineage>
</organism>
<keyword evidence="3" id="KW-0547">Nucleotide-binding</keyword>
<dbReference type="InterPro" id="IPR017871">
    <property type="entry name" value="ABC_transporter-like_CS"/>
</dbReference>
<keyword evidence="2" id="KW-0813">Transport</keyword>
<keyword evidence="4 6" id="KW-0067">ATP-binding</keyword>
<name>A0A292YHT9_9BACT</name>
<keyword evidence="6" id="KW-0378">Hydrolase</keyword>
<feature type="domain" description="ABC transporter" evidence="5">
    <location>
        <begin position="2"/>
        <end position="228"/>
    </location>
</feature>
<evidence type="ECO:0000313" key="7">
    <source>
        <dbReference type="Proteomes" id="UP000217944"/>
    </source>
</evidence>
<keyword evidence="7" id="KW-1185">Reference proteome</keyword>
<dbReference type="GO" id="GO:0016887">
    <property type="term" value="F:ATP hydrolysis activity"/>
    <property type="evidence" value="ECO:0007669"/>
    <property type="project" value="InterPro"/>
</dbReference>
<evidence type="ECO:0000313" key="6">
    <source>
        <dbReference type="EMBL" id="GAX88250.1"/>
    </source>
</evidence>
<evidence type="ECO:0000259" key="5">
    <source>
        <dbReference type="PROSITE" id="PS50893"/>
    </source>
</evidence>
<comment type="similarity">
    <text evidence="1">Belongs to the ABC transporter superfamily.</text>
</comment>
<dbReference type="Pfam" id="PF00005">
    <property type="entry name" value="ABC_tran"/>
    <property type="match status" value="1"/>
</dbReference>
<dbReference type="InterPro" id="IPR027417">
    <property type="entry name" value="P-loop_NTPase"/>
</dbReference>
<dbReference type="PANTHER" id="PTHR42734:SF17">
    <property type="entry name" value="METAL TRANSPORT SYSTEM ATP-BINDING PROTEIN TM_0124-RELATED"/>
    <property type="match status" value="1"/>
</dbReference>
<evidence type="ECO:0000256" key="3">
    <source>
        <dbReference type="ARBA" id="ARBA00022741"/>
    </source>
</evidence>
<dbReference type="PANTHER" id="PTHR42734">
    <property type="entry name" value="METAL TRANSPORT SYSTEM ATP-BINDING PROTEIN TM_0124-RELATED"/>
    <property type="match status" value="1"/>
</dbReference>
<dbReference type="SMART" id="SM00382">
    <property type="entry name" value="AAA"/>
    <property type="match status" value="1"/>
</dbReference>
<dbReference type="PROSITE" id="PS50893">
    <property type="entry name" value="ABC_TRANSPORTER_2"/>
    <property type="match status" value="1"/>
</dbReference>
<dbReference type="PROSITE" id="PS00211">
    <property type="entry name" value="ABC_TRANSPORTER_1"/>
    <property type="match status" value="1"/>
</dbReference>
<dbReference type="InterPro" id="IPR003439">
    <property type="entry name" value="ABC_transporter-like_ATP-bd"/>
</dbReference>